<dbReference type="PANTHER" id="PTHR30629:SF2">
    <property type="entry name" value="PROPHAGE INTEGRASE INTS-RELATED"/>
    <property type="match status" value="1"/>
</dbReference>
<name>A0A9Q7ZQ35_9ENTR</name>
<dbReference type="Pfam" id="PF00589">
    <property type="entry name" value="Phage_integrase"/>
    <property type="match status" value="1"/>
</dbReference>
<dbReference type="AlphaFoldDB" id="A0A9Q7ZQ35"/>
<proteinExistence type="inferred from homology"/>
<dbReference type="InterPro" id="IPR013762">
    <property type="entry name" value="Integrase-like_cat_sf"/>
</dbReference>
<dbReference type="PANTHER" id="PTHR30629">
    <property type="entry name" value="PROPHAGE INTEGRASE"/>
    <property type="match status" value="1"/>
</dbReference>
<accession>A0A9Q7ZQ35</accession>
<keyword evidence="3" id="KW-0233">DNA recombination</keyword>
<dbReference type="GO" id="GO:0015074">
    <property type="term" value="P:DNA integration"/>
    <property type="evidence" value="ECO:0007669"/>
    <property type="project" value="UniProtKB-KW"/>
</dbReference>
<dbReference type="EMBL" id="UIGT01000001">
    <property type="protein sequence ID" value="SUX81070.1"/>
    <property type="molecule type" value="Genomic_DNA"/>
</dbReference>
<evidence type="ECO:0000259" key="4">
    <source>
        <dbReference type="PROSITE" id="PS51898"/>
    </source>
</evidence>
<evidence type="ECO:0000256" key="1">
    <source>
        <dbReference type="ARBA" id="ARBA00008857"/>
    </source>
</evidence>
<keyword evidence="2" id="KW-0229">DNA integration</keyword>
<dbReference type="GO" id="GO:0003677">
    <property type="term" value="F:DNA binding"/>
    <property type="evidence" value="ECO:0007669"/>
    <property type="project" value="InterPro"/>
</dbReference>
<comment type="similarity">
    <text evidence="1">Belongs to the 'phage' integrase family.</text>
</comment>
<dbReference type="InterPro" id="IPR050808">
    <property type="entry name" value="Phage_Integrase"/>
</dbReference>
<evidence type="ECO:0000256" key="3">
    <source>
        <dbReference type="ARBA" id="ARBA00023172"/>
    </source>
</evidence>
<gene>
    <name evidence="5" type="primary">Int-Tn</name>
    <name evidence="5" type="ORF">NCTC8782_03689</name>
</gene>
<dbReference type="InterPro" id="IPR011010">
    <property type="entry name" value="DNA_brk_join_enz"/>
</dbReference>
<evidence type="ECO:0000256" key="2">
    <source>
        <dbReference type="ARBA" id="ARBA00022908"/>
    </source>
</evidence>
<organism evidence="5 6">
    <name type="scientific">Citrobacter youngae</name>
    <dbReference type="NCBI Taxonomy" id="133448"/>
    <lineage>
        <taxon>Bacteria</taxon>
        <taxon>Pseudomonadati</taxon>
        <taxon>Pseudomonadota</taxon>
        <taxon>Gammaproteobacteria</taxon>
        <taxon>Enterobacterales</taxon>
        <taxon>Enterobacteriaceae</taxon>
        <taxon>Citrobacter</taxon>
        <taxon>Citrobacter freundii complex</taxon>
    </lineage>
</organism>
<dbReference type="RefSeq" id="WP_063940817.1">
    <property type="nucleotide sequence ID" value="NZ_CP181558.1"/>
</dbReference>
<dbReference type="InterPro" id="IPR002104">
    <property type="entry name" value="Integrase_catalytic"/>
</dbReference>
<dbReference type="PROSITE" id="PS51898">
    <property type="entry name" value="TYR_RECOMBINASE"/>
    <property type="match status" value="1"/>
</dbReference>
<dbReference type="Proteomes" id="UP000255286">
    <property type="component" value="Unassembled WGS sequence"/>
</dbReference>
<comment type="caution">
    <text evidence="5">The sequence shown here is derived from an EMBL/GenBank/DDBJ whole genome shotgun (WGS) entry which is preliminary data.</text>
</comment>
<evidence type="ECO:0000313" key="6">
    <source>
        <dbReference type="Proteomes" id="UP000255286"/>
    </source>
</evidence>
<dbReference type="SUPFAM" id="SSF56349">
    <property type="entry name" value="DNA breaking-rejoining enzymes"/>
    <property type="match status" value="1"/>
</dbReference>
<feature type="domain" description="Tyr recombinase" evidence="4">
    <location>
        <begin position="379"/>
        <end position="565"/>
    </location>
</feature>
<dbReference type="Gene3D" id="1.10.443.10">
    <property type="entry name" value="Intergrase catalytic core"/>
    <property type="match status" value="1"/>
</dbReference>
<reference evidence="5 6" key="1">
    <citation type="submission" date="2018-06" db="EMBL/GenBank/DDBJ databases">
        <authorList>
            <consortium name="Pathogen Informatics"/>
            <person name="Doyle S."/>
        </authorList>
    </citation>
    <scope>NUCLEOTIDE SEQUENCE [LARGE SCALE GENOMIC DNA]</scope>
    <source>
        <strain evidence="5 6">NCTC8782</strain>
    </source>
</reference>
<evidence type="ECO:0000313" key="5">
    <source>
        <dbReference type="EMBL" id="SUX81070.1"/>
    </source>
</evidence>
<dbReference type="GO" id="GO:0006310">
    <property type="term" value="P:DNA recombination"/>
    <property type="evidence" value="ECO:0007669"/>
    <property type="project" value="UniProtKB-KW"/>
</dbReference>
<protein>
    <submittedName>
        <fullName evidence="5">Integrase</fullName>
    </submittedName>
</protein>
<sequence>MANNMSHKLSHTMLRGRTYYTNFRLNDSTSFVRLSLGTDSRKQAEVIMNQIRPFIPLVQNGTMSLDEFRRRMQGYRTATKLDFDNYLLHTLQMDITEVKRLPQLGHYHKRIFPDSPLSPSATVESAQKYADLCLERLYSGDDIGAKEVLMGLQSLDMLEQKKGGLSTSKLEFSRDAIPWAKEVAGEIDMNRAIVYQAYSAFYSGDLTQYRQILETLQSQLKTREHTAKSTTTSIQPIAATAKNEQKKETISLSQAWMLYVKEKGQKWRISVANENQRFYDVLYYVVGNKSIDSVTKQDIREALKITENLPNRTKLPYKRLTLKECIAYDVPEEELLSSQHVEKHLKIWRSLFRKYLVETKDFLEKSPTDGISYQVSPNRRGHYNAAELVKLKTKLFSLSDTDWRKWYFLALMYTGARRGELASIKKQDIRKDDETGRWYIFIEEGKTDHAQRQIPLHKKLENGLLTLINGLNDNDFVFNGLPNYTTTTEVWANLMKELSIPDYDDYGLKRRIHSLRHTFMTNCIAAKQPIPLMQFVVGHSRNKSLGVTALYTHRPPLKDLLCIVDFQQ</sequence>